<keyword evidence="1" id="KW-1133">Transmembrane helix</keyword>
<evidence type="ECO:0000313" key="3">
    <source>
        <dbReference type="Proteomes" id="UP000283087"/>
    </source>
</evidence>
<accession>A0A430KLN2</accession>
<feature type="transmembrane region" description="Helical" evidence="1">
    <location>
        <begin position="59"/>
        <end position="80"/>
    </location>
</feature>
<keyword evidence="1" id="KW-0812">Transmembrane</keyword>
<protein>
    <submittedName>
        <fullName evidence="2">DUF502 domain-containing protein</fullName>
    </submittedName>
</protein>
<dbReference type="InterPro" id="IPR007462">
    <property type="entry name" value="COV1-like"/>
</dbReference>
<dbReference type="PANTHER" id="PTHR31876">
    <property type="entry name" value="COV-LIKE PROTEIN 1"/>
    <property type="match status" value="1"/>
</dbReference>
<reference evidence="2 3" key="1">
    <citation type="submission" date="2018-11" db="EMBL/GenBank/DDBJ databases">
        <title>The draft genome sequence of Amphritea opalescens ANRC-JH13T.</title>
        <authorList>
            <person name="Fang Z."/>
            <person name="Zhang Y."/>
            <person name="Han X."/>
        </authorList>
    </citation>
    <scope>NUCLEOTIDE SEQUENCE [LARGE SCALE GENOMIC DNA]</scope>
    <source>
        <strain evidence="2 3">ANRC-JH13</strain>
    </source>
</reference>
<dbReference type="RefSeq" id="WP_126160031.1">
    <property type="nucleotide sequence ID" value="NZ_RQXW01000026.1"/>
</dbReference>
<gene>
    <name evidence="2" type="ORF">EH243_17910</name>
</gene>
<proteinExistence type="predicted"/>
<comment type="caution">
    <text evidence="2">The sequence shown here is derived from an EMBL/GenBank/DDBJ whole genome shotgun (WGS) entry which is preliminary data.</text>
</comment>
<dbReference type="Proteomes" id="UP000283087">
    <property type="component" value="Unassembled WGS sequence"/>
</dbReference>
<organism evidence="2 3">
    <name type="scientific">Amphritea opalescens</name>
    <dbReference type="NCBI Taxonomy" id="2490544"/>
    <lineage>
        <taxon>Bacteria</taxon>
        <taxon>Pseudomonadati</taxon>
        <taxon>Pseudomonadota</taxon>
        <taxon>Gammaproteobacteria</taxon>
        <taxon>Oceanospirillales</taxon>
        <taxon>Oceanospirillaceae</taxon>
        <taxon>Amphritea</taxon>
    </lineage>
</organism>
<keyword evidence="3" id="KW-1185">Reference proteome</keyword>
<keyword evidence="1" id="KW-0472">Membrane</keyword>
<dbReference type="AlphaFoldDB" id="A0A430KLN2"/>
<dbReference type="OrthoDB" id="5636623at2"/>
<dbReference type="EMBL" id="RQXW01000026">
    <property type="protein sequence ID" value="RTE64344.1"/>
    <property type="molecule type" value="Genomic_DNA"/>
</dbReference>
<evidence type="ECO:0000256" key="1">
    <source>
        <dbReference type="SAM" id="Phobius"/>
    </source>
</evidence>
<sequence>MKTALRFFFQGLLILLPFVLTTYLVFLIFTALDETLFSAAGSLIGYFIPGMQAGVIETLLGILLTIAIIILTGIAGSLYLTRFMMDIIGAFMERIPVVKLLYNSLKDLFQALLGDQKSFDKPVMVYLNREKTIKVMGFITCEDMSSFGLTDDVSVYLPDSYNFSGNLIIVPRDLVVPLAVSAGKVTTFIVSGGVSTTPNKTTLDKTNLGDR</sequence>
<name>A0A430KLN2_9GAMM</name>
<dbReference type="PANTHER" id="PTHR31876:SF26">
    <property type="entry name" value="PROTEIN LIKE COV 2"/>
    <property type="match status" value="1"/>
</dbReference>
<evidence type="ECO:0000313" key="2">
    <source>
        <dbReference type="EMBL" id="RTE64344.1"/>
    </source>
</evidence>
<dbReference type="Pfam" id="PF04367">
    <property type="entry name" value="DUF502"/>
    <property type="match status" value="1"/>
</dbReference>
<feature type="transmembrane region" description="Helical" evidence="1">
    <location>
        <begin position="12"/>
        <end position="32"/>
    </location>
</feature>